<evidence type="ECO:0000313" key="3">
    <source>
        <dbReference type="Proteomes" id="UP000265719"/>
    </source>
</evidence>
<sequence>MRPTGKPGDNANRASNAASYRSVNAPFNSSRVPGVTRVWAAPIPSIR</sequence>
<gene>
    <name evidence="2" type="ORF">NI17_020835</name>
</gene>
<name>A0AA97M3P4_9ACTN</name>
<dbReference type="EMBL" id="CP063196">
    <property type="protein sequence ID" value="UOE19172.1"/>
    <property type="molecule type" value="Genomic_DNA"/>
</dbReference>
<feature type="compositionally biased region" description="Low complexity" evidence="1">
    <location>
        <begin position="10"/>
        <end position="25"/>
    </location>
</feature>
<keyword evidence="3" id="KW-1185">Reference proteome</keyword>
<dbReference type="Proteomes" id="UP000265719">
    <property type="component" value="Chromosome"/>
</dbReference>
<accession>A0AA97M3P4</accession>
<organism evidence="2 3">
    <name type="scientific">Thermobifida halotolerans</name>
    <dbReference type="NCBI Taxonomy" id="483545"/>
    <lineage>
        <taxon>Bacteria</taxon>
        <taxon>Bacillati</taxon>
        <taxon>Actinomycetota</taxon>
        <taxon>Actinomycetes</taxon>
        <taxon>Streptosporangiales</taxon>
        <taxon>Nocardiopsidaceae</taxon>
        <taxon>Thermobifida</taxon>
    </lineage>
</organism>
<dbReference type="KEGG" id="thao:NI17_020835"/>
<protein>
    <submittedName>
        <fullName evidence="2">Uncharacterized protein</fullName>
    </submittedName>
</protein>
<evidence type="ECO:0000313" key="2">
    <source>
        <dbReference type="EMBL" id="UOE19172.1"/>
    </source>
</evidence>
<reference evidence="2" key="1">
    <citation type="submission" date="2020-10" db="EMBL/GenBank/DDBJ databases">
        <title>De novo genome project of the cellulose decomposer Thermobifida halotolerans type strain.</title>
        <authorList>
            <person name="Nagy I."/>
            <person name="Horvath B."/>
            <person name="Kukolya J."/>
            <person name="Nagy I."/>
            <person name="Orsini M."/>
        </authorList>
    </citation>
    <scope>NUCLEOTIDE SEQUENCE</scope>
    <source>
        <strain evidence="2">DSM 44931</strain>
    </source>
</reference>
<evidence type="ECO:0000256" key="1">
    <source>
        <dbReference type="SAM" id="MobiDB-lite"/>
    </source>
</evidence>
<dbReference type="RefSeq" id="WP_157129766.1">
    <property type="nucleotide sequence ID" value="NZ_CP063196.1"/>
</dbReference>
<proteinExistence type="predicted"/>
<dbReference type="AlphaFoldDB" id="A0AA97M3P4"/>
<feature type="region of interest" description="Disordered" evidence="1">
    <location>
        <begin position="1"/>
        <end position="29"/>
    </location>
</feature>